<dbReference type="InterPro" id="IPR019904">
    <property type="entry name" value="Peroxiredoxin_OsmC"/>
</dbReference>
<dbReference type="InterPro" id="IPR052707">
    <property type="entry name" value="OsmC_Ohr_Peroxiredoxin"/>
</dbReference>
<gene>
    <name evidence="1" type="ORF">LX73_2211</name>
</gene>
<dbReference type="Gene3D" id="3.30.300.20">
    <property type="match status" value="1"/>
</dbReference>
<dbReference type="PANTHER" id="PTHR42830:SF1">
    <property type="entry name" value="OSMOTICALLY INDUCIBLE FAMILY PROTEIN"/>
    <property type="match status" value="1"/>
</dbReference>
<dbReference type="Pfam" id="PF02566">
    <property type="entry name" value="OsmC"/>
    <property type="match status" value="1"/>
</dbReference>
<name>A0A5D3YFS9_9BACT</name>
<accession>A0A5D3YFS9</accession>
<keyword evidence="2" id="KW-1185">Reference proteome</keyword>
<dbReference type="GO" id="GO:0006979">
    <property type="term" value="P:response to oxidative stress"/>
    <property type="evidence" value="ECO:0007669"/>
    <property type="project" value="InterPro"/>
</dbReference>
<dbReference type="PANTHER" id="PTHR42830">
    <property type="entry name" value="OSMOTICALLY INDUCIBLE FAMILY PROTEIN"/>
    <property type="match status" value="1"/>
</dbReference>
<dbReference type="InterPro" id="IPR003718">
    <property type="entry name" value="OsmC/Ohr_fam"/>
</dbReference>
<dbReference type="NCBIfam" id="TIGR03562">
    <property type="entry name" value="osmo_induc_OsmC"/>
    <property type="match status" value="1"/>
</dbReference>
<evidence type="ECO:0000313" key="1">
    <source>
        <dbReference type="EMBL" id="TYP91968.1"/>
    </source>
</evidence>
<reference evidence="1 2" key="1">
    <citation type="submission" date="2019-07" db="EMBL/GenBank/DDBJ databases">
        <title>Genomic Encyclopedia of Archaeal and Bacterial Type Strains, Phase II (KMG-II): from individual species to whole genera.</title>
        <authorList>
            <person name="Goeker M."/>
        </authorList>
    </citation>
    <scope>NUCLEOTIDE SEQUENCE [LARGE SCALE GENOMIC DNA]</scope>
    <source>
        <strain evidence="1 2">DSM 21935</strain>
    </source>
</reference>
<proteinExistence type="predicted"/>
<dbReference type="InterPro" id="IPR015946">
    <property type="entry name" value="KH_dom-like_a/b"/>
</dbReference>
<comment type="caution">
    <text evidence="1">The sequence shown here is derived from an EMBL/GenBank/DDBJ whole genome shotgun (WGS) entry which is preliminary data.</text>
</comment>
<protein>
    <submittedName>
        <fullName evidence="1">Osmotically inducible protein OsmC</fullName>
    </submittedName>
</protein>
<dbReference type="RefSeq" id="WP_148899543.1">
    <property type="nucleotide sequence ID" value="NZ_VNHY01000004.1"/>
</dbReference>
<dbReference type="InterPro" id="IPR036102">
    <property type="entry name" value="OsmC/Ohrsf"/>
</dbReference>
<dbReference type="GO" id="GO:0004601">
    <property type="term" value="F:peroxidase activity"/>
    <property type="evidence" value="ECO:0007669"/>
    <property type="project" value="InterPro"/>
</dbReference>
<dbReference type="SUPFAM" id="SSF82784">
    <property type="entry name" value="OsmC-like"/>
    <property type="match status" value="1"/>
</dbReference>
<dbReference type="AlphaFoldDB" id="A0A5D3YFS9"/>
<evidence type="ECO:0000313" key="2">
    <source>
        <dbReference type="Proteomes" id="UP000324595"/>
    </source>
</evidence>
<organism evidence="1 2">
    <name type="scientific">Fodinibius salinus</name>
    <dbReference type="NCBI Taxonomy" id="860790"/>
    <lineage>
        <taxon>Bacteria</taxon>
        <taxon>Pseudomonadati</taxon>
        <taxon>Balneolota</taxon>
        <taxon>Balneolia</taxon>
        <taxon>Balneolales</taxon>
        <taxon>Balneolaceae</taxon>
        <taxon>Fodinibius</taxon>
    </lineage>
</organism>
<dbReference type="Proteomes" id="UP000324595">
    <property type="component" value="Unassembled WGS sequence"/>
</dbReference>
<dbReference type="OrthoDB" id="9807532at2"/>
<sequence length="142" mass="14865">MPNRKAKAQWNGNLESGKGNMSFGSGAYDGDYSFKSRFEEGDGTNPEELIGAAHAGCYSMALSGALAEEGFSPESVQTDAEVSLEIVDGDPAITTITLNTVGNIADIDDETFQEIAEAAKKNCPVSKALAGVNIKLNATLQS</sequence>
<dbReference type="EMBL" id="VNHY01000004">
    <property type="protein sequence ID" value="TYP91968.1"/>
    <property type="molecule type" value="Genomic_DNA"/>
</dbReference>